<gene>
    <name evidence="14" type="ORF">B0I35DRAFT_406981</name>
</gene>
<dbReference type="AlphaFoldDB" id="A0A8K0WSR6"/>
<keyword evidence="12" id="KW-0812">Transmembrane</keyword>
<dbReference type="PANTHER" id="PTHR12145:SF36">
    <property type="entry name" value="MANNAN ENDO-1,6-ALPHA-MANNOSIDASE DCW1"/>
    <property type="match status" value="1"/>
</dbReference>
<dbReference type="PANTHER" id="PTHR12145">
    <property type="entry name" value="MANNAN ENDO-1,6-ALPHA-MANNOSIDASE DCW1"/>
    <property type="match status" value="1"/>
</dbReference>
<evidence type="ECO:0000256" key="2">
    <source>
        <dbReference type="ARBA" id="ARBA00004308"/>
    </source>
</evidence>
<evidence type="ECO:0000256" key="10">
    <source>
        <dbReference type="PIRNR" id="PIRNR016302"/>
    </source>
</evidence>
<reference evidence="14" key="1">
    <citation type="journal article" date="2021" name="Nat. Commun.">
        <title>Genetic determinants of endophytism in the Arabidopsis root mycobiome.</title>
        <authorList>
            <person name="Mesny F."/>
            <person name="Miyauchi S."/>
            <person name="Thiergart T."/>
            <person name="Pickel B."/>
            <person name="Atanasova L."/>
            <person name="Karlsson M."/>
            <person name="Huettel B."/>
            <person name="Barry K.W."/>
            <person name="Haridas S."/>
            <person name="Chen C."/>
            <person name="Bauer D."/>
            <person name="Andreopoulos W."/>
            <person name="Pangilinan J."/>
            <person name="LaButti K."/>
            <person name="Riley R."/>
            <person name="Lipzen A."/>
            <person name="Clum A."/>
            <person name="Drula E."/>
            <person name="Henrissat B."/>
            <person name="Kohler A."/>
            <person name="Grigoriev I.V."/>
            <person name="Martin F.M."/>
            <person name="Hacquard S."/>
        </authorList>
    </citation>
    <scope>NUCLEOTIDE SEQUENCE</scope>
    <source>
        <strain evidence="14">MPI-CAGE-CH-0235</strain>
    </source>
</reference>
<keyword evidence="12" id="KW-1133">Transmembrane helix</keyword>
<comment type="catalytic activity">
    <reaction evidence="1 10">
        <text>Random hydrolysis of (1-&gt;6)-alpha-D-mannosidic linkages in unbranched (1-&gt;6)-mannans.</text>
        <dbReference type="EC" id="3.2.1.101"/>
    </reaction>
</comment>
<dbReference type="EMBL" id="JAGPNK010000004">
    <property type="protein sequence ID" value="KAH7322502.1"/>
    <property type="molecule type" value="Genomic_DNA"/>
</dbReference>
<dbReference type="GO" id="GO:0012505">
    <property type="term" value="C:endomembrane system"/>
    <property type="evidence" value="ECO:0007669"/>
    <property type="project" value="UniProtKB-SubCell"/>
</dbReference>
<keyword evidence="5 13" id="KW-0732">Signal</keyword>
<evidence type="ECO:0000256" key="12">
    <source>
        <dbReference type="SAM" id="Phobius"/>
    </source>
</evidence>
<keyword evidence="6 10" id="KW-0378">Hydrolase</keyword>
<name>A0A8K0WSR6_9HYPO</name>
<dbReference type="OrthoDB" id="4187847at2759"/>
<proteinExistence type="inferred from homology"/>
<dbReference type="InterPro" id="IPR014480">
    <property type="entry name" value="Mannan-1_6-alpha_mannosidase"/>
</dbReference>
<keyword evidence="15" id="KW-1185">Reference proteome</keyword>
<comment type="subcellular location">
    <subcellularLocation>
        <location evidence="2">Endomembrane system</location>
    </subcellularLocation>
</comment>
<dbReference type="FunFam" id="1.50.10.20:FF:000006">
    <property type="entry name" value="Mannan endo-1,6-alpha-mannosidase"/>
    <property type="match status" value="1"/>
</dbReference>
<dbReference type="SUPFAM" id="SSF48208">
    <property type="entry name" value="Six-hairpin glycosidases"/>
    <property type="match status" value="1"/>
</dbReference>
<protein>
    <recommendedName>
        <fullName evidence="4 10">Mannan endo-1,6-alpha-mannosidase</fullName>
        <ecNumber evidence="4 10">3.2.1.101</ecNumber>
    </recommendedName>
</protein>
<evidence type="ECO:0000256" key="8">
    <source>
        <dbReference type="ARBA" id="ARBA00023180"/>
    </source>
</evidence>
<evidence type="ECO:0000313" key="14">
    <source>
        <dbReference type="EMBL" id="KAH7322502.1"/>
    </source>
</evidence>
<evidence type="ECO:0000256" key="13">
    <source>
        <dbReference type="SAM" id="SignalP"/>
    </source>
</evidence>
<evidence type="ECO:0000256" key="5">
    <source>
        <dbReference type="ARBA" id="ARBA00022729"/>
    </source>
</evidence>
<evidence type="ECO:0000256" key="11">
    <source>
        <dbReference type="SAM" id="MobiDB-lite"/>
    </source>
</evidence>
<feature type="transmembrane region" description="Helical" evidence="12">
    <location>
        <begin position="433"/>
        <end position="453"/>
    </location>
</feature>
<dbReference type="EC" id="3.2.1.101" evidence="4 10"/>
<dbReference type="PIRSF" id="PIRSF016302">
    <property type="entry name" value="Man_a_manosd"/>
    <property type="match status" value="1"/>
</dbReference>
<dbReference type="Proteomes" id="UP000813444">
    <property type="component" value="Unassembled WGS sequence"/>
</dbReference>
<dbReference type="GO" id="GO:0008496">
    <property type="term" value="F:mannan endo-1,6-alpha-mannosidase activity"/>
    <property type="evidence" value="ECO:0007669"/>
    <property type="project" value="UniProtKB-UniRule"/>
</dbReference>
<evidence type="ECO:0000256" key="6">
    <source>
        <dbReference type="ARBA" id="ARBA00022801"/>
    </source>
</evidence>
<dbReference type="InterPro" id="IPR008928">
    <property type="entry name" value="6-hairpin_glycosidase_sf"/>
</dbReference>
<evidence type="ECO:0000256" key="9">
    <source>
        <dbReference type="ARBA" id="ARBA00023295"/>
    </source>
</evidence>
<evidence type="ECO:0000256" key="7">
    <source>
        <dbReference type="ARBA" id="ARBA00023136"/>
    </source>
</evidence>
<dbReference type="GO" id="GO:0009272">
    <property type="term" value="P:fungal-type cell wall biogenesis"/>
    <property type="evidence" value="ECO:0007669"/>
    <property type="project" value="TreeGrafter"/>
</dbReference>
<evidence type="ECO:0000256" key="4">
    <source>
        <dbReference type="ARBA" id="ARBA00012350"/>
    </source>
</evidence>
<evidence type="ECO:0000256" key="1">
    <source>
        <dbReference type="ARBA" id="ARBA00001452"/>
    </source>
</evidence>
<dbReference type="InterPro" id="IPR005198">
    <property type="entry name" value="Glyco_hydro_76"/>
</dbReference>
<feature type="region of interest" description="Disordered" evidence="11">
    <location>
        <begin position="399"/>
        <end position="428"/>
    </location>
</feature>
<dbReference type="GO" id="GO:0016052">
    <property type="term" value="P:carbohydrate catabolic process"/>
    <property type="evidence" value="ECO:0007669"/>
    <property type="project" value="InterPro"/>
</dbReference>
<comment type="caution">
    <text evidence="14">The sequence shown here is derived from an EMBL/GenBank/DDBJ whole genome shotgun (WGS) entry which is preliminary data.</text>
</comment>
<dbReference type="Pfam" id="PF03663">
    <property type="entry name" value="Glyco_hydro_76"/>
    <property type="match status" value="1"/>
</dbReference>
<keyword evidence="8" id="KW-0325">Glycoprotein</keyword>
<feature type="chain" id="PRO_5035424775" description="Mannan endo-1,6-alpha-mannosidase" evidence="13">
    <location>
        <begin position="22"/>
        <end position="457"/>
    </location>
</feature>
<organism evidence="14 15">
    <name type="scientific">Stachybotrys elegans</name>
    <dbReference type="NCBI Taxonomy" id="80388"/>
    <lineage>
        <taxon>Eukaryota</taxon>
        <taxon>Fungi</taxon>
        <taxon>Dikarya</taxon>
        <taxon>Ascomycota</taxon>
        <taxon>Pezizomycotina</taxon>
        <taxon>Sordariomycetes</taxon>
        <taxon>Hypocreomycetidae</taxon>
        <taxon>Hypocreales</taxon>
        <taxon>Stachybotryaceae</taxon>
        <taxon>Stachybotrys</taxon>
    </lineage>
</organism>
<feature type="signal peptide" evidence="13">
    <location>
        <begin position="1"/>
        <end position="21"/>
    </location>
</feature>
<evidence type="ECO:0000256" key="3">
    <source>
        <dbReference type="ARBA" id="ARBA00009699"/>
    </source>
</evidence>
<sequence length="457" mass="50917">MKWPSSATLVALGLLNNMASAIPLDVEDEDSVKDAAATVAFDMMSYYTGNRTGDTPGFLPDPYYWWLAGAMFGTMVDYRQLTGDRSYDDPVRQALMHQMGETNDYNHQNVTSQMGNDDQGFWAMSAMLAAETLFPDPPEDHTQYVPAVQAVFNEYVMRWEDEGDLCDGGLRWQVYSTGEGWDYKNTISNGCFFNVAARLGRYTANDTYLEWAERVWDWVEGRDLINENYEIRDGTHIDFDTMTCPGMDRNQWSYNAGIFLHGAAVMYNSTGESIWRERVEGILDNIEEEFFRDGIAFEPICEPLCNRDQLSFKGYLLRWMAWTTQLVPGTYDRIHPVLIRQAEAAAATCIGTADRGIPGTACGFSWTNSSDTRGGYGVAQQMNVLAAIITTLIGNVDPPASLENGGTSIDDPSGGRRDESPYQPPPITTADRVGAGFVTAIYCCVAIGFFTSLSMMK</sequence>
<dbReference type="Gene3D" id="1.50.10.20">
    <property type="match status" value="1"/>
</dbReference>
<comment type="similarity">
    <text evidence="3 10">Belongs to the glycosyl hydrolase 76 family.</text>
</comment>
<accession>A0A8K0WSR6</accession>
<keyword evidence="7 12" id="KW-0472">Membrane</keyword>
<evidence type="ECO:0000313" key="15">
    <source>
        <dbReference type="Proteomes" id="UP000813444"/>
    </source>
</evidence>
<keyword evidence="9 10" id="KW-0326">Glycosidase</keyword>